<feature type="binding site" evidence="5">
    <location>
        <position position="92"/>
    </location>
    <ligand>
        <name>AMP</name>
        <dbReference type="ChEBI" id="CHEBI:456215"/>
    </ligand>
</feature>
<comment type="similarity">
    <text evidence="5 6">Belongs to the adenylate kinase family.</text>
</comment>
<organism evidence="8 9">
    <name type="scientific">Goodfellowiella coeruleoviolacea</name>
    <dbReference type="NCBI Taxonomy" id="334858"/>
    <lineage>
        <taxon>Bacteria</taxon>
        <taxon>Bacillati</taxon>
        <taxon>Actinomycetota</taxon>
        <taxon>Actinomycetes</taxon>
        <taxon>Pseudonocardiales</taxon>
        <taxon>Pseudonocardiaceae</taxon>
        <taxon>Goodfellowiella</taxon>
    </lineage>
</organism>
<feature type="binding site" evidence="5">
    <location>
        <begin position="85"/>
        <end position="88"/>
    </location>
    <ligand>
        <name>AMP</name>
        <dbReference type="ChEBI" id="CHEBI:456215"/>
    </ligand>
</feature>
<dbReference type="Gene3D" id="3.40.50.300">
    <property type="entry name" value="P-loop containing nucleotide triphosphate hydrolases"/>
    <property type="match status" value="1"/>
</dbReference>
<dbReference type="EC" id="2.7.4.3" evidence="5 7"/>
<gene>
    <name evidence="5" type="primary">adk</name>
    <name evidence="8" type="ORF">LX83_002687</name>
</gene>
<dbReference type="CDD" id="cd01428">
    <property type="entry name" value="ADK"/>
    <property type="match status" value="1"/>
</dbReference>
<dbReference type="EMBL" id="JAMTCK010000005">
    <property type="protein sequence ID" value="MCP2165829.1"/>
    <property type="molecule type" value="Genomic_DNA"/>
</dbReference>
<feature type="binding site" evidence="5">
    <location>
        <position position="36"/>
    </location>
    <ligand>
        <name>AMP</name>
        <dbReference type="ChEBI" id="CHEBI:456215"/>
    </ligand>
</feature>
<feature type="binding site" evidence="5">
    <location>
        <position position="129"/>
    </location>
    <ligand>
        <name>AMP</name>
        <dbReference type="ChEBI" id="CHEBI:456215"/>
    </ligand>
</feature>
<feature type="binding site" evidence="5">
    <location>
        <position position="140"/>
    </location>
    <ligand>
        <name>AMP</name>
        <dbReference type="ChEBI" id="CHEBI:456215"/>
    </ligand>
</feature>
<keyword evidence="1 5" id="KW-0808">Transferase</keyword>
<evidence type="ECO:0000256" key="5">
    <source>
        <dbReference type="HAMAP-Rule" id="MF_00235"/>
    </source>
</evidence>
<keyword evidence="9" id="KW-1185">Reference proteome</keyword>
<protein>
    <recommendedName>
        <fullName evidence="5 7">Adenylate kinase</fullName>
        <shortName evidence="5">AK</shortName>
        <ecNumber evidence="5 7">2.7.4.3</ecNumber>
    </recommendedName>
    <alternativeName>
        <fullName evidence="5">ATP-AMP transphosphorylase</fullName>
    </alternativeName>
    <alternativeName>
        <fullName evidence="5">ATP:AMP phosphotransferase</fullName>
    </alternativeName>
    <alternativeName>
        <fullName evidence="5">Adenylate monophosphate kinase</fullName>
    </alternativeName>
</protein>
<keyword evidence="2 5" id="KW-0545">Nucleotide biosynthesis</keyword>
<dbReference type="Proteomes" id="UP001206128">
    <property type="component" value="Unassembled WGS sequence"/>
</dbReference>
<dbReference type="GO" id="GO:0005737">
    <property type="term" value="C:cytoplasm"/>
    <property type="evidence" value="ECO:0007669"/>
    <property type="project" value="UniProtKB-SubCell"/>
</dbReference>
<dbReference type="InterPro" id="IPR000850">
    <property type="entry name" value="Adenylat/UMP-CMP_kin"/>
</dbReference>
<feature type="binding site" evidence="5">
    <location>
        <position position="166"/>
    </location>
    <ligand>
        <name>ATP</name>
        <dbReference type="ChEBI" id="CHEBI:30616"/>
    </ligand>
</feature>
<evidence type="ECO:0000256" key="7">
    <source>
        <dbReference type="RuleBase" id="RU003331"/>
    </source>
</evidence>
<dbReference type="InterPro" id="IPR027417">
    <property type="entry name" value="P-loop_NTPase"/>
</dbReference>
<accession>A0AAE3KGW0</accession>
<dbReference type="NCBIfam" id="NF001381">
    <property type="entry name" value="PRK00279.1-3"/>
    <property type="match status" value="1"/>
</dbReference>
<dbReference type="NCBIfam" id="NF011104">
    <property type="entry name" value="PRK14531.1"/>
    <property type="match status" value="1"/>
</dbReference>
<comment type="caution">
    <text evidence="5">Lacks conserved residue(s) required for the propagation of feature annotation.</text>
</comment>
<dbReference type="InterPro" id="IPR033690">
    <property type="entry name" value="Adenylat_kinase_CS"/>
</dbReference>
<reference evidence="8" key="1">
    <citation type="submission" date="2022-06" db="EMBL/GenBank/DDBJ databases">
        <title>Genomic Encyclopedia of Archaeal and Bacterial Type Strains, Phase II (KMG-II): from individual species to whole genera.</title>
        <authorList>
            <person name="Goeker M."/>
        </authorList>
    </citation>
    <scope>NUCLEOTIDE SEQUENCE</scope>
    <source>
        <strain evidence="8">DSM 43935</strain>
    </source>
</reference>
<dbReference type="GO" id="GO:0005524">
    <property type="term" value="F:ATP binding"/>
    <property type="evidence" value="ECO:0007669"/>
    <property type="project" value="UniProtKB-UniRule"/>
</dbReference>
<evidence type="ECO:0000256" key="6">
    <source>
        <dbReference type="RuleBase" id="RU003330"/>
    </source>
</evidence>
<dbReference type="PANTHER" id="PTHR23359">
    <property type="entry name" value="NUCLEOTIDE KINASE"/>
    <property type="match status" value="1"/>
</dbReference>
<feature type="binding site" evidence="5">
    <location>
        <position position="127"/>
    </location>
    <ligand>
        <name>ATP</name>
        <dbReference type="ChEBI" id="CHEBI:30616"/>
    </ligand>
</feature>
<comment type="catalytic activity">
    <reaction evidence="5 7">
        <text>AMP + ATP = 2 ADP</text>
        <dbReference type="Rhea" id="RHEA:12973"/>
        <dbReference type="ChEBI" id="CHEBI:30616"/>
        <dbReference type="ChEBI" id="CHEBI:456215"/>
        <dbReference type="ChEBI" id="CHEBI:456216"/>
        <dbReference type="EC" id="2.7.4.3"/>
    </reaction>
</comment>
<comment type="domain">
    <text evidence="5">Consists of three domains, a large central CORE domain and two small peripheral domains, NMPbind and LID, which undergo movements during catalysis. The LID domain closes over the site of phosphoryl transfer upon ATP binding. Assembling and dissambling the active center during each catalytic cycle provides an effective means to prevent ATP hydrolysis.</text>
</comment>
<dbReference type="Pfam" id="PF00406">
    <property type="entry name" value="ADK"/>
    <property type="match status" value="1"/>
</dbReference>
<keyword evidence="5" id="KW-0963">Cytoplasm</keyword>
<evidence type="ECO:0000256" key="2">
    <source>
        <dbReference type="ARBA" id="ARBA00022727"/>
    </source>
</evidence>
<evidence type="ECO:0000256" key="3">
    <source>
        <dbReference type="ARBA" id="ARBA00022741"/>
    </source>
</evidence>
<dbReference type="NCBIfam" id="NF011100">
    <property type="entry name" value="PRK14527.1"/>
    <property type="match status" value="1"/>
</dbReference>
<dbReference type="RefSeq" id="WP_253771005.1">
    <property type="nucleotide sequence ID" value="NZ_JAMTCK010000005.1"/>
</dbReference>
<evidence type="ECO:0000256" key="4">
    <source>
        <dbReference type="ARBA" id="ARBA00022777"/>
    </source>
</evidence>
<evidence type="ECO:0000313" key="9">
    <source>
        <dbReference type="Proteomes" id="UP001206128"/>
    </source>
</evidence>
<dbReference type="PROSITE" id="PS00113">
    <property type="entry name" value="ADENYLATE_KINASE"/>
    <property type="match status" value="1"/>
</dbReference>
<keyword evidence="3 5" id="KW-0547">Nucleotide-binding</keyword>
<dbReference type="PRINTS" id="PR00094">
    <property type="entry name" value="ADENYLTKNASE"/>
</dbReference>
<evidence type="ECO:0000256" key="1">
    <source>
        <dbReference type="ARBA" id="ARBA00022679"/>
    </source>
</evidence>
<feature type="region of interest" description="NMP" evidence="5">
    <location>
        <begin position="30"/>
        <end position="59"/>
    </location>
</feature>
<dbReference type="AlphaFoldDB" id="A0AAE3KGW0"/>
<dbReference type="SUPFAM" id="SSF52540">
    <property type="entry name" value="P-loop containing nucleoside triphosphate hydrolases"/>
    <property type="match status" value="1"/>
</dbReference>
<dbReference type="GO" id="GO:0004017">
    <property type="term" value="F:AMP kinase activity"/>
    <property type="evidence" value="ECO:0007669"/>
    <property type="project" value="UniProtKB-UniRule"/>
</dbReference>
<dbReference type="NCBIfam" id="NF011105">
    <property type="entry name" value="PRK14532.1"/>
    <property type="match status" value="1"/>
</dbReference>
<feature type="binding site" evidence="5">
    <location>
        <begin position="57"/>
        <end position="59"/>
    </location>
    <ligand>
        <name>AMP</name>
        <dbReference type="ChEBI" id="CHEBI:456215"/>
    </ligand>
</feature>
<dbReference type="HAMAP" id="MF_00235">
    <property type="entry name" value="Adenylate_kinase_Adk"/>
    <property type="match status" value="1"/>
</dbReference>
<keyword evidence="4 5" id="KW-0418">Kinase</keyword>
<comment type="subunit">
    <text evidence="5 7">Monomer.</text>
</comment>
<feature type="binding site" evidence="5">
    <location>
        <position position="31"/>
    </location>
    <ligand>
        <name>AMP</name>
        <dbReference type="ChEBI" id="CHEBI:456215"/>
    </ligand>
</feature>
<name>A0AAE3KGW0_9PSEU</name>
<comment type="function">
    <text evidence="5">Catalyzes the reversible transfer of the terminal phosphate group between ATP and AMP. Plays an important role in cellular energy homeostasis and in adenine nucleotide metabolism.</text>
</comment>
<sequence>MRLVLIGPPGAGKGTQAAVLSTKLSIPHISTGDLFRANVAQQTDLGKEAQRYLDAGELVPDAVTNEMVRQRLREPDAEPGCLLDGFPRNVAQADVLGKILAEKGQALDAVLEFAVDEDVVVERLLARGRTDDTEEVIRRRQQIYRSETAPLLDYYRDILLTIDAVGDVEEVTERALTALRDRGVS</sequence>
<comment type="caution">
    <text evidence="8">The sequence shown here is derived from an EMBL/GenBank/DDBJ whole genome shotgun (WGS) entry which is preliminary data.</text>
</comment>
<dbReference type="GO" id="GO:0044209">
    <property type="term" value="P:AMP salvage"/>
    <property type="evidence" value="ECO:0007669"/>
    <property type="project" value="UniProtKB-UniRule"/>
</dbReference>
<proteinExistence type="inferred from homology"/>
<evidence type="ECO:0000313" key="8">
    <source>
        <dbReference type="EMBL" id="MCP2165829.1"/>
    </source>
</evidence>
<feature type="binding site" evidence="5">
    <location>
        <begin position="10"/>
        <end position="15"/>
    </location>
    <ligand>
        <name>ATP</name>
        <dbReference type="ChEBI" id="CHEBI:30616"/>
    </ligand>
</feature>
<comment type="pathway">
    <text evidence="5">Purine metabolism; AMP biosynthesis via salvage pathway; AMP from ADP: step 1/1.</text>
</comment>
<keyword evidence="5 7" id="KW-0067">ATP-binding</keyword>
<comment type="subcellular location">
    <subcellularLocation>
        <location evidence="5 7">Cytoplasm</location>
    </subcellularLocation>
</comment>